<dbReference type="Proteomes" id="UP000599074">
    <property type="component" value="Unassembled WGS sequence"/>
</dbReference>
<protein>
    <submittedName>
        <fullName evidence="1">Uncharacterized protein</fullName>
    </submittedName>
</protein>
<organism evidence="1 2">
    <name type="scientific">Planosporangium mesophilum</name>
    <dbReference type="NCBI Taxonomy" id="689768"/>
    <lineage>
        <taxon>Bacteria</taxon>
        <taxon>Bacillati</taxon>
        <taxon>Actinomycetota</taxon>
        <taxon>Actinomycetes</taxon>
        <taxon>Micromonosporales</taxon>
        <taxon>Micromonosporaceae</taxon>
        <taxon>Planosporangium</taxon>
    </lineage>
</organism>
<comment type="caution">
    <text evidence="1">The sequence shown here is derived from an EMBL/GenBank/DDBJ whole genome shotgun (WGS) entry which is preliminary data.</text>
</comment>
<proteinExistence type="predicted"/>
<accession>A0A8J3TGU8</accession>
<gene>
    <name evidence="1" type="ORF">Pme01_48680</name>
</gene>
<keyword evidence="2" id="KW-1185">Reference proteome</keyword>
<name>A0A8J3TGU8_9ACTN</name>
<evidence type="ECO:0000313" key="2">
    <source>
        <dbReference type="Proteomes" id="UP000599074"/>
    </source>
</evidence>
<dbReference type="AlphaFoldDB" id="A0A8J3TGU8"/>
<dbReference type="RefSeq" id="WP_168113311.1">
    <property type="nucleotide sequence ID" value="NZ_BOON01000049.1"/>
</dbReference>
<dbReference type="EMBL" id="BOON01000049">
    <property type="protein sequence ID" value="GII25271.1"/>
    <property type="molecule type" value="Genomic_DNA"/>
</dbReference>
<reference evidence="1" key="1">
    <citation type="submission" date="2021-01" db="EMBL/GenBank/DDBJ databases">
        <title>Whole genome shotgun sequence of Planosporangium mesophilum NBRC 109066.</title>
        <authorList>
            <person name="Komaki H."/>
            <person name="Tamura T."/>
        </authorList>
    </citation>
    <scope>NUCLEOTIDE SEQUENCE</scope>
    <source>
        <strain evidence="1">NBRC 109066</strain>
    </source>
</reference>
<sequence>MGLTDQLKLARLASSLATLGGALGAAAQSDEEVREAAYGYQPDRELSGH</sequence>
<evidence type="ECO:0000313" key="1">
    <source>
        <dbReference type="EMBL" id="GII25271.1"/>
    </source>
</evidence>